<name>A0A6H5GQ97_9HEMI</name>
<evidence type="ECO:0000313" key="1">
    <source>
        <dbReference type="EMBL" id="CAB0005195.1"/>
    </source>
</evidence>
<organism evidence="1 2">
    <name type="scientific">Nesidiocoris tenuis</name>
    <dbReference type="NCBI Taxonomy" id="355587"/>
    <lineage>
        <taxon>Eukaryota</taxon>
        <taxon>Metazoa</taxon>
        <taxon>Ecdysozoa</taxon>
        <taxon>Arthropoda</taxon>
        <taxon>Hexapoda</taxon>
        <taxon>Insecta</taxon>
        <taxon>Pterygota</taxon>
        <taxon>Neoptera</taxon>
        <taxon>Paraneoptera</taxon>
        <taxon>Hemiptera</taxon>
        <taxon>Heteroptera</taxon>
        <taxon>Panheteroptera</taxon>
        <taxon>Cimicomorpha</taxon>
        <taxon>Miridae</taxon>
        <taxon>Dicyphina</taxon>
        <taxon>Nesidiocoris</taxon>
    </lineage>
</organism>
<dbReference type="InterPro" id="IPR043504">
    <property type="entry name" value="Peptidase_S1_PA_chymotrypsin"/>
</dbReference>
<gene>
    <name evidence="1" type="ORF">NTEN_LOCUS10672</name>
</gene>
<keyword evidence="2" id="KW-1185">Reference proteome</keyword>
<sequence length="54" mass="6093">GDSGGPYVYVDPETNRYTQVALVSYGLGECVGRFFIGTNVVHWYDWIQQHIRGA</sequence>
<dbReference type="Gene3D" id="2.40.10.10">
    <property type="entry name" value="Trypsin-like serine proteases"/>
    <property type="match status" value="1"/>
</dbReference>
<dbReference type="InterPro" id="IPR009003">
    <property type="entry name" value="Peptidase_S1_PA"/>
</dbReference>
<dbReference type="AlphaFoldDB" id="A0A6H5GQ97"/>
<dbReference type="SUPFAM" id="SSF50494">
    <property type="entry name" value="Trypsin-like serine proteases"/>
    <property type="match status" value="1"/>
</dbReference>
<dbReference type="EMBL" id="CADCXU010015994">
    <property type="protein sequence ID" value="CAB0005195.1"/>
    <property type="molecule type" value="Genomic_DNA"/>
</dbReference>
<dbReference type="OrthoDB" id="6623936at2759"/>
<accession>A0A6H5GQ97</accession>
<proteinExistence type="predicted"/>
<evidence type="ECO:0000313" key="2">
    <source>
        <dbReference type="Proteomes" id="UP000479000"/>
    </source>
</evidence>
<protein>
    <recommendedName>
        <fullName evidence="3">Peptidase S1 domain-containing protein</fullName>
    </recommendedName>
</protein>
<feature type="non-terminal residue" evidence="1">
    <location>
        <position position="1"/>
    </location>
</feature>
<reference evidence="1 2" key="1">
    <citation type="submission" date="2020-02" db="EMBL/GenBank/DDBJ databases">
        <authorList>
            <person name="Ferguson B K."/>
        </authorList>
    </citation>
    <scope>NUCLEOTIDE SEQUENCE [LARGE SCALE GENOMIC DNA]</scope>
</reference>
<dbReference type="Proteomes" id="UP000479000">
    <property type="component" value="Unassembled WGS sequence"/>
</dbReference>
<evidence type="ECO:0008006" key="3">
    <source>
        <dbReference type="Google" id="ProtNLM"/>
    </source>
</evidence>